<dbReference type="GO" id="GO:0005829">
    <property type="term" value="C:cytosol"/>
    <property type="evidence" value="ECO:0007669"/>
    <property type="project" value="TreeGrafter"/>
</dbReference>
<feature type="domain" description="NADP-dependent oxidoreductase" evidence="1">
    <location>
        <begin position="34"/>
        <end position="318"/>
    </location>
</feature>
<dbReference type="PANTHER" id="PTHR42686:SF1">
    <property type="entry name" value="GH17980P-RELATED"/>
    <property type="match status" value="1"/>
</dbReference>
<gene>
    <name evidence="3" type="primary">8231617</name>
    <name evidence="2" type="ORF">Phum_PHUM504100</name>
</gene>
<dbReference type="EMBL" id="DS235840">
    <property type="protein sequence ID" value="EEB18184.1"/>
    <property type="molecule type" value="Genomic_DNA"/>
</dbReference>
<dbReference type="InParanoid" id="E0VXS8"/>
<dbReference type="GeneID" id="8231617"/>
<dbReference type="AlphaFoldDB" id="E0VXS8"/>
<evidence type="ECO:0000313" key="3">
    <source>
        <dbReference type="EnsemblMetazoa" id="PHUM504100-PA"/>
    </source>
</evidence>
<evidence type="ECO:0000313" key="2">
    <source>
        <dbReference type="EMBL" id="EEB18184.1"/>
    </source>
</evidence>
<dbReference type="Pfam" id="PF00248">
    <property type="entry name" value="Aldo_ket_red"/>
    <property type="match status" value="1"/>
</dbReference>
<organism>
    <name type="scientific">Pediculus humanus subsp. corporis</name>
    <name type="common">Body louse</name>
    <dbReference type="NCBI Taxonomy" id="121224"/>
    <lineage>
        <taxon>Eukaryota</taxon>
        <taxon>Metazoa</taxon>
        <taxon>Ecdysozoa</taxon>
        <taxon>Arthropoda</taxon>
        <taxon>Hexapoda</taxon>
        <taxon>Insecta</taxon>
        <taxon>Pterygota</taxon>
        <taxon>Neoptera</taxon>
        <taxon>Paraneoptera</taxon>
        <taxon>Psocodea</taxon>
        <taxon>Troctomorpha</taxon>
        <taxon>Phthiraptera</taxon>
        <taxon>Anoplura</taxon>
        <taxon>Pediculidae</taxon>
        <taxon>Pediculus</taxon>
    </lineage>
</organism>
<dbReference type="eggNOG" id="KOG1576">
    <property type="taxonomic scope" value="Eukaryota"/>
</dbReference>
<dbReference type="RefSeq" id="XP_002430922.1">
    <property type="nucleotide sequence ID" value="XM_002430877.1"/>
</dbReference>
<reference evidence="2" key="2">
    <citation type="submission" date="2007-04" db="EMBL/GenBank/DDBJ databases">
        <title>The genome of the human body louse.</title>
        <authorList>
            <consortium name="The Human Body Louse Genome Consortium"/>
            <person name="Kirkness E."/>
            <person name="Walenz B."/>
            <person name="Hass B."/>
            <person name="Bruggner R."/>
            <person name="Strausberg R."/>
        </authorList>
    </citation>
    <scope>NUCLEOTIDE SEQUENCE</scope>
    <source>
        <strain evidence="2">USDA</strain>
    </source>
</reference>
<dbReference type="CDD" id="cd19163">
    <property type="entry name" value="AKR_galDH"/>
    <property type="match status" value="1"/>
</dbReference>
<dbReference type="VEuPathDB" id="VectorBase:PHUM504100"/>
<dbReference type="InterPro" id="IPR036812">
    <property type="entry name" value="NAD(P)_OxRdtase_dom_sf"/>
</dbReference>
<dbReference type="Proteomes" id="UP000009046">
    <property type="component" value="Unassembled WGS sequence"/>
</dbReference>
<dbReference type="PRINTS" id="PR00069">
    <property type="entry name" value="ALDKETRDTASE"/>
</dbReference>
<dbReference type="Gene3D" id="3.20.20.100">
    <property type="entry name" value="NADP-dependent oxidoreductase domain"/>
    <property type="match status" value="1"/>
</dbReference>
<protein>
    <submittedName>
        <fullName evidence="2 3">Aldo-keto reductase, putative</fullName>
    </submittedName>
</protein>
<dbReference type="HOGENOM" id="CLU_023205_2_3_1"/>
<dbReference type="EnsemblMetazoa" id="PHUM504100-RA">
    <property type="protein sequence ID" value="PHUM504100-PA"/>
    <property type="gene ID" value="PHUM504100"/>
</dbReference>
<dbReference type="KEGG" id="phu:Phum_PHUM504100"/>
<dbReference type="InterPro" id="IPR044479">
    <property type="entry name" value="LGALDH-like"/>
</dbReference>
<dbReference type="EMBL" id="AAZO01006129">
    <property type="status" value="NOT_ANNOTATED_CDS"/>
    <property type="molecule type" value="Genomic_DNA"/>
</dbReference>
<keyword evidence="4" id="KW-1185">Reference proteome</keyword>
<dbReference type="SUPFAM" id="SSF51430">
    <property type="entry name" value="NAD(P)-linked oxidoreductase"/>
    <property type="match status" value="1"/>
</dbReference>
<dbReference type="InterPro" id="IPR020471">
    <property type="entry name" value="AKR"/>
</dbReference>
<dbReference type="OMA" id="DYDNMFD"/>
<dbReference type="PANTHER" id="PTHR42686">
    <property type="entry name" value="GH17980P-RELATED"/>
    <property type="match status" value="1"/>
</dbReference>
<dbReference type="STRING" id="121224.E0VXS8"/>
<name>E0VXS8_PEDHC</name>
<dbReference type="FunCoup" id="E0VXS8">
    <property type="interactions" value="63"/>
</dbReference>
<dbReference type="CTD" id="8231617"/>
<reference evidence="3" key="3">
    <citation type="submission" date="2020-05" db="UniProtKB">
        <authorList>
            <consortium name="EnsemblMetazoa"/>
        </authorList>
    </citation>
    <scope>IDENTIFICATION</scope>
    <source>
        <strain evidence="3">USDA</strain>
    </source>
</reference>
<dbReference type="GO" id="GO:0010349">
    <property type="term" value="F:L-galactose dehydrogenase activity"/>
    <property type="evidence" value="ECO:0007669"/>
    <property type="project" value="InterPro"/>
</dbReference>
<evidence type="ECO:0000313" key="4">
    <source>
        <dbReference type="Proteomes" id="UP000009046"/>
    </source>
</evidence>
<accession>E0VXS8</accession>
<dbReference type="OrthoDB" id="48988at2759"/>
<sequence>MDLPKTYLEGFHYLNDVKKLQYNNLGKTGLKVSKIGFGGGCYGLQYGEFDVETAQESVMEALKKGINYIDTAPYYGEGKSEEILGQVLKNVPRSVYYIGTKVGRYSSDPVNGFNFSRESTIASVENSLKRLGLSYIDLIQVHDVEFAPSVDVIINETLPALQEIVEGKKARFIGITGYPLDKILEIVEKSKIKIDSVLTYSRLTLMDDSLRDYYSKFKEKEVGIIHASPTALGLLTNRGSWPWHPGNFLHCDLCLKASQYCKERNVELGNLAVNFTLTQPEVDVHLIGMPTKNYVDNNLKILINGLSDYELEVTREINESRTI</sequence>
<dbReference type="InterPro" id="IPR023210">
    <property type="entry name" value="NADP_OxRdtase_dom"/>
</dbReference>
<reference evidence="2" key="1">
    <citation type="submission" date="2007-04" db="EMBL/GenBank/DDBJ databases">
        <title>Annotation of Pediculus humanus corporis strain USDA.</title>
        <authorList>
            <person name="Kirkness E."/>
            <person name="Hannick L."/>
            <person name="Hass B."/>
            <person name="Bruggner R."/>
            <person name="Lawson D."/>
            <person name="Bidwell S."/>
            <person name="Joardar V."/>
            <person name="Caler E."/>
            <person name="Walenz B."/>
            <person name="Inman J."/>
            <person name="Schobel S."/>
            <person name="Galinsky K."/>
            <person name="Amedeo P."/>
            <person name="Strausberg R."/>
        </authorList>
    </citation>
    <scope>NUCLEOTIDE SEQUENCE</scope>
    <source>
        <strain evidence="2">USDA</strain>
    </source>
</reference>
<proteinExistence type="predicted"/>
<evidence type="ECO:0000259" key="1">
    <source>
        <dbReference type="Pfam" id="PF00248"/>
    </source>
</evidence>